<dbReference type="EC" id="4.1.1.36" evidence="3"/>
<dbReference type="Pfam" id="PF02441">
    <property type="entry name" value="Flavoprotein"/>
    <property type="match status" value="1"/>
</dbReference>
<comment type="caution">
    <text evidence="7">The sequence shown here is derived from an EMBL/GenBank/DDBJ whole genome shotgun (WGS) entry which is preliminary data.</text>
</comment>
<keyword evidence="1 3" id="KW-0210">Decarboxylase</keyword>
<dbReference type="Proteomes" id="UP000519897">
    <property type="component" value="Unassembled WGS sequence"/>
</dbReference>
<comment type="pathway">
    <text evidence="3 4">Cofactor biosynthesis; coenzyme A biosynthesis; CoA from (R)-pantothenate: step 3/5.</text>
</comment>
<dbReference type="GO" id="GO:0004632">
    <property type="term" value="F:phosphopantothenate--cysteine ligase activity"/>
    <property type="evidence" value="ECO:0007669"/>
    <property type="project" value="UniProtKB-UniRule"/>
</dbReference>
<comment type="cofactor">
    <cofactor evidence="3">
        <name>FMN</name>
        <dbReference type="ChEBI" id="CHEBI:58210"/>
    </cofactor>
    <text evidence="3">Binds 1 FMN per subunit.</text>
</comment>
<evidence type="ECO:0000256" key="4">
    <source>
        <dbReference type="RuleBase" id="RU364078"/>
    </source>
</evidence>
<evidence type="ECO:0000259" key="5">
    <source>
        <dbReference type="Pfam" id="PF02441"/>
    </source>
</evidence>
<dbReference type="EMBL" id="JACIEC010000001">
    <property type="protein sequence ID" value="MBB4143495.1"/>
    <property type="molecule type" value="Genomic_DNA"/>
</dbReference>
<dbReference type="InterPro" id="IPR007085">
    <property type="entry name" value="DNA/pantothenate-metab_flavo_C"/>
</dbReference>
<evidence type="ECO:0000256" key="2">
    <source>
        <dbReference type="ARBA" id="ARBA00023239"/>
    </source>
</evidence>
<keyword evidence="3" id="KW-0511">Multifunctional enzyme</keyword>
<evidence type="ECO:0000259" key="6">
    <source>
        <dbReference type="Pfam" id="PF04127"/>
    </source>
</evidence>
<dbReference type="UniPathway" id="UPA00241">
    <property type="reaction ID" value="UER00353"/>
</dbReference>
<dbReference type="InterPro" id="IPR036551">
    <property type="entry name" value="Flavin_trans-like"/>
</dbReference>
<keyword evidence="3 4" id="KW-0436">Ligase</keyword>
<dbReference type="GO" id="GO:0004633">
    <property type="term" value="F:phosphopantothenoylcysteine decarboxylase activity"/>
    <property type="evidence" value="ECO:0007669"/>
    <property type="project" value="UniProtKB-UniRule"/>
</dbReference>
<name>A0A7W6LFQ3_9HYPH</name>
<keyword evidence="3" id="KW-0479">Metal-binding</keyword>
<dbReference type="RefSeq" id="WP_165133240.1">
    <property type="nucleotide sequence ID" value="NZ_CP049250.1"/>
</dbReference>
<dbReference type="GO" id="GO:0010181">
    <property type="term" value="F:FMN binding"/>
    <property type="evidence" value="ECO:0007669"/>
    <property type="project" value="UniProtKB-UniRule"/>
</dbReference>
<dbReference type="InterPro" id="IPR003382">
    <property type="entry name" value="Flavoprotein"/>
</dbReference>
<feature type="domain" description="DNA/pantothenate metabolism flavoprotein C-terminal" evidence="6">
    <location>
        <begin position="188"/>
        <end position="398"/>
    </location>
</feature>
<dbReference type="Gene3D" id="3.40.50.10300">
    <property type="entry name" value="CoaB-like"/>
    <property type="match status" value="1"/>
</dbReference>
<dbReference type="GO" id="GO:0015941">
    <property type="term" value="P:pantothenate catabolic process"/>
    <property type="evidence" value="ECO:0007669"/>
    <property type="project" value="InterPro"/>
</dbReference>
<comment type="similarity">
    <text evidence="3 4">In the C-terminal section; belongs to the PPC synthetase family.</text>
</comment>
<sequence length="401" mass="42509">MDLAGKRILLIISGGIAAYKSLDLIRRLRERGAEVRPVMSRAAQEFITPLAVGALSSGHVYTDLFSREDEQDVGHIRLARDCDLVLVAPATADLMAKMSHGLADDLPSAVLLATDRPVLVAPAMNPKMWDAAPTRRNVATLQQDCIHFIGPMKGEMAESGEAGTGRMAEPLEIVAAVTALLSPGEKPLAGKKAIVTSGPTHEPIDPVRYIANRSSGKQGHAIAAALAKLGAEVTLISGPVVIADPIGVTTTHVETADQMLHAVLNSLPADIAVMVAAVADWRVAGSSDQKIKKQPGEPPAPLQLTENPDILKTIGHHALRPRFVVGFAAETQNVEQNGRRKLEAKGADIIVANDVSPATGIMGGDRNRVKIISSSGLEEWPDLGKDEVAEKLAHEIARRLG</sequence>
<feature type="binding site" evidence="3">
    <location>
        <position position="327"/>
    </location>
    <ligand>
        <name>CTP</name>
        <dbReference type="ChEBI" id="CHEBI:37563"/>
    </ligand>
</feature>
<comment type="pathway">
    <text evidence="3 4">Cofactor biosynthesis; coenzyme A biosynthesis; CoA from (R)-pantothenate: step 2/5.</text>
</comment>
<dbReference type="GO" id="GO:0071513">
    <property type="term" value="C:phosphopantothenoylcysteine decarboxylase complex"/>
    <property type="evidence" value="ECO:0007669"/>
    <property type="project" value="TreeGrafter"/>
</dbReference>
<feature type="binding site" evidence="3">
    <location>
        <position position="280"/>
    </location>
    <ligand>
        <name>CTP</name>
        <dbReference type="ChEBI" id="CHEBI:37563"/>
    </ligand>
</feature>
<keyword evidence="3 4" id="KW-0285">Flavoprotein</keyword>
<comment type="cofactor">
    <cofactor evidence="3">
        <name>Mg(2+)</name>
        <dbReference type="ChEBI" id="CHEBI:18420"/>
    </cofactor>
</comment>
<protein>
    <recommendedName>
        <fullName evidence="3">Coenzyme A biosynthesis bifunctional protein CoaBC</fullName>
    </recommendedName>
    <alternativeName>
        <fullName evidence="3">DNA/pantothenate metabolism flavoprotein</fullName>
    </alternativeName>
    <alternativeName>
        <fullName evidence="3">Phosphopantothenoylcysteine synthetase/decarboxylase</fullName>
        <shortName evidence="3">PPCS-PPCDC</shortName>
    </alternativeName>
    <domain>
        <recommendedName>
            <fullName evidence="3">Phosphopantothenoylcysteine decarboxylase</fullName>
            <shortName evidence="3">PPC decarboxylase</shortName>
            <shortName evidence="3">PPC-DC</shortName>
            <ecNumber evidence="3">4.1.1.36</ecNumber>
        </recommendedName>
        <alternativeName>
            <fullName evidence="3">CoaC</fullName>
        </alternativeName>
    </domain>
    <domain>
        <recommendedName>
            <fullName evidence="3">Phosphopantothenate--cysteine ligase</fullName>
            <ecNumber evidence="3">6.3.2.5</ecNumber>
        </recommendedName>
        <alternativeName>
            <fullName evidence="3">CoaB</fullName>
        </alternativeName>
        <alternativeName>
            <fullName evidence="3">Phosphopantothenoylcysteine synthetase</fullName>
            <shortName evidence="3">PPC synthetase</shortName>
            <shortName evidence="3">PPC-S</shortName>
        </alternativeName>
    </domain>
</protein>
<feature type="region of interest" description="Phosphopantothenoylcysteine decarboxylase" evidence="3">
    <location>
        <begin position="1"/>
        <end position="192"/>
    </location>
</feature>
<keyword evidence="2 3" id="KW-0456">Lyase</keyword>
<dbReference type="InterPro" id="IPR035929">
    <property type="entry name" value="CoaB-like_sf"/>
</dbReference>
<evidence type="ECO:0000256" key="1">
    <source>
        <dbReference type="ARBA" id="ARBA00022793"/>
    </source>
</evidence>
<feature type="binding site" evidence="3">
    <location>
        <position position="341"/>
    </location>
    <ligand>
        <name>CTP</name>
        <dbReference type="ChEBI" id="CHEBI:37563"/>
    </ligand>
</feature>
<dbReference type="GO" id="GO:0015937">
    <property type="term" value="P:coenzyme A biosynthetic process"/>
    <property type="evidence" value="ECO:0007669"/>
    <property type="project" value="UniProtKB-UniRule"/>
</dbReference>
<dbReference type="PANTHER" id="PTHR14359:SF6">
    <property type="entry name" value="PHOSPHOPANTOTHENOYLCYSTEINE DECARBOXYLASE"/>
    <property type="match status" value="1"/>
</dbReference>
<comment type="catalytic activity">
    <reaction evidence="3 4">
        <text>N-[(R)-4-phosphopantothenoyl]-L-cysteine + H(+) = (R)-4'-phosphopantetheine + CO2</text>
        <dbReference type="Rhea" id="RHEA:16793"/>
        <dbReference type="ChEBI" id="CHEBI:15378"/>
        <dbReference type="ChEBI" id="CHEBI:16526"/>
        <dbReference type="ChEBI" id="CHEBI:59458"/>
        <dbReference type="ChEBI" id="CHEBI:61723"/>
        <dbReference type="EC" id="4.1.1.36"/>
    </reaction>
</comment>
<comment type="function">
    <text evidence="3">Catalyzes two sequential steps in the biosynthesis of coenzyme A. In the first step cysteine is conjugated to 4'-phosphopantothenate to form 4-phosphopantothenoylcysteine. In the second step the latter compound is decarboxylated to form 4'-phosphopantotheine.</text>
</comment>
<dbReference type="PANTHER" id="PTHR14359">
    <property type="entry name" value="HOMO-OLIGOMERIC FLAVIN CONTAINING CYS DECARBOXYLASE FAMILY"/>
    <property type="match status" value="1"/>
</dbReference>
<feature type="domain" description="Flavoprotein" evidence="5">
    <location>
        <begin position="6"/>
        <end position="178"/>
    </location>
</feature>
<gene>
    <name evidence="3" type="primary">coaBC</name>
    <name evidence="7" type="ORF">GGQ72_001994</name>
</gene>
<dbReference type="EC" id="6.3.2.5" evidence="3"/>
<dbReference type="AlphaFoldDB" id="A0A7W6LFQ3"/>
<dbReference type="Gene3D" id="3.40.50.1950">
    <property type="entry name" value="Flavin prenyltransferase-like"/>
    <property type="match status" value="1"/>
</dbReference>
<dbReference type="SUPFAM" id="SSF102645">
    <property type="entry name" value="CoaB-like"/>
    <property type="match status" value="1"/>
</dbReference>
<proteinExistence type="inferred from homology"/>
<organism evidence="7 8">
    <name type="scientific">Rhizobium rhizoryzae</name>
    <dbReference type="NCBI Taxonomy" id="451876"/>
    <lineage>
        <taxon>Bacteria</taxon>
        <taxon>Pseudomonadati</taxon>
        <taxon>Pseudomonadota</taxon>
        <taxon>Alphaproteobacteria</taxon>
        <taxon>Hyphomicrobiales</taxon>
        <taxon>Rhizobiaceae</taxon>
        <taxon>Rhizobium/Agrobacterium group</taxon>
        <taxon>Rhizobium</taxon>
    </lineage>
</organism>
<feature type="binding site" evidence="3">
    <location>
        <position position="290"/>
    </location>
    <ligand>
        <name>CTP</name>
        <dbReference type="ChEBI" id="CHEBI:37563"/>
    </ligand>
</feature>
<comment type="similarity">
    <text evidence="3 4">In the N-terminal section; belongs to the HFCD (homo-oligomeric flavin containing Cys decarboxylase) superfamily.</text>
</comment>
<keyword evidence="8" id="KW-1185">Reference proteome</keyword>
<comment type="caution">
    <text evidence="3">Lacks conserved residue(s) required for the propagation of feature annotation.</text>
</comment>
<evidence type="ECO:0000313" key="8">
    <source>
        <dbReference type="Proteomes" id="UP000519897"/>
    </source>
</evidence>
<keyword evidence="3" id="KW-0460">Magnesium</keyword>
<keyword evidence="3 4" id="KW-0288">FMN</keyword>
<dbReference type="NCBIfam" id="TIGR00521">
    <property type="entry name" value="coaBC_dfp"/>
    <property type="match status" value="1"/>
</dbReference>
<dbReference type="Pfam" id="PF04127">
    <property type="entry name" value="DFP"/>
    <property type="match status" value="1"/>
</dbReference>
<evidence type="ECO:0000313" key="7">
    <source>
        <dbReference type="EMBL" id="MBB4143495.1"/>
    </source>
</evidence>
<feature type="region of interest" description="Phosphopantothenate--cysteine ligase" evidence="3">
    <location>
        <begin position="193"/>
        <end position="401"/>
    </location>
</feature>
<dbReference type="InterPro" id="IPR005252">
    <property type="entry name" value="CoaBC"/>
</dbReference>
<accession>A0A7W6LFQ3</accession>
<dbReference type="HAMAP" id="MF_02225">
    <property type="entry name" value="CoaBC"/>
    <property type="match status" value="1"/>
</dbReference>
<comment type="function">
    <text evidence="4">Catalyzes two steps in the biosynthesis of coenzyme A. In the first step cysteine is conjugated to 4'-phosphopantothenate to form 4-phosphopantothenoylcysteine, in the latter compound is decarboxylated to form 4'-phosphopantotheine.</text>
</comment>
<comment type="catalytic activity">
    <reaction evidence="3 4">
        <text>(R)-4'-phosphopantothenate + L-cysteine + CTP = N-[(R)-4-phosphopantothenoyl]-L-cysteine + CMP + diphosphate + H(+)</text>
        <dbReference type="Rhea" id="RHEA:19397"/>
        <dbReference type="ChEBI" id="CHEBI:10986"/>
        <dbReference type="ChEBI" id="CHEBI:15378"/>
        <dbReference type="ChEBI" id="CHEBI:33019"/>
        <dbReference type="ChEBI" id="CHEBI:35235"/>
        <dbReference type="ChEBI" id="CHEBI:37563"/>
        <dbReference type="ChEBI" id="CHEBI:59458"/>
        <dbReference type="ChEBI" id="CHEBI:60377"/>
        <dbReference type="EC" id="6.3.2.5"/>
    </reaction>
</comment>
<dbReference type="GO" id="GO:0046872">
    <property type="term" value="F:metal ion binding"/>
    <property type="evidence" value="ECO:0007669"/>
    <property type="project" value="UniProtKB-KW"/>
</dbReference>
<dbReference type="SUPFAM" id="SSF52507">
    <property type="entry name" value="Homo-oligomeric flavin-containing Cys decarboxylases, HFCD"/>
    <property type="match status" value="1"/>
</dbReference>
<feature type="binding site" evidence="3">
    <location>
        <position position="345"/>
    </location>
    <ligand>
        <name>CTP</name>
        <dbReference type="ChEBI" id="CHEBI:37563"/>
    </ligand>
</feature>
<feature type="binding site" evidence="3">
    <location>
        <begin position="308"/>
        <end position="311"/>
    </location>
    <ligand>
        <name>CTP</name>
        <dbReference type="ChEBI" id="CHEBI:37563"/>
    </ligand>
</feature>
<reference evidence="7 8" key="1">
    <citation type="submission" date="2020-08" db="EMBL/GenBank/DDBJ databases">
        <title>Genomic Encyclopedia of Type Strains, Phase IV (KMG-IV): sequencing the most valuable type-strain genomes for metagenomic binning, comparative biology and taxonomic classification.</title>
        <authorList>
            <person name="Goeker M."/>
        </authorList>
    </citation>
    <scope>NUCLEOTIDE SEQUENCE [LARGE SCALE GENOMIC DNA]</scope>
    <source>
        <strain evidence="7 8">DSM 29514</strain>
    </source>
</reference>
<evidence type="ECO:0000256" key="3">
    <source>
        <dbReference type="HAMAP-Rule" id="MF_02225"/>
    </source>
</evidence>